<feature type="region of interest" description="Disordered" evidence="8">
    <location>
        <begin position="1"/>
        <end position="22"/>
    </location>
</feature>
<evidence type="ECO:0000256" key="2">
    <source>
        <dbReference type="ARBA" id="ARBA00009063"/>
    </source>
</evidence>
<keyword evidence="12" id="KW-1185">Reference proteome</keyword>
<evidence type="ECO:0000313" key="11">
    <source>
        <dbReference type="EMBL" id="GMT10709.1"/>
    </source>
</evidence>
<dbReference type="Proteomes" id="UP001432322">
    <property type="component" value="Unassembled WGS sequence"/>
</dbReference>
<feature type="domain" description="T-SNARE coiled-coil homology" evidence="10">
    <location>
        <begin position="302"/>
        <end position="364"/>
    </location>
</feature>
<reference evidence="11" key="1">
    <citation type="submission" date="2023-10" db="EMBL/GenBank/DDBJ databases">
        <title>Genome assembly of Pristionchus species.</title>
        <authorList>
            <person name="Yoshida K."/>
            <person name="Sommer R.J."/>
        </authorList>
    </citation>
    <scope>NUCLEOTIDE SEQUENCE</scope>
    <source>
        <strain evidence="11">RS5133</strain>
    </source>
</reference>
<organism evidence="11 12">
    <name type="scientific">Pristionchus fissidentatus</name>
    <dbReference type="NCBI Taxonomy" id="1538716"/>
    <lineage>
        <taxon>Eukaryota</taxon>
        <taxon>Metazoa</taxon>
        <taxon>Ecdysozoa</taxon>
        <taxon>Nematoda</taxon>
        <taxon>Chromadorea</taxon>
        <taxon>Rhabditida</taxon>
        <taxon>Rhabditina</taxon>
        <taxon>Diplogasteromorpha</taxon>
        <taxon>Diplogasteroidea</taxon>
        <taxon>Neodiplogasteridae</taxon>
        <taxon>Pristionchus</taxon>
    </lineage>
</organism>
<evidence type="ECO:0000256" key="4">
    <source>
        <dbReference type="ARBA" id="ARBA00022692"/>
    </source>
</evidence>
<dbReference type="GO" id="GO:0006886">
    <property type="term" value="P:intracellular protein transport"/>
    <property type="evidence" value="ECO:0007669"/>
    <property type="project" value="TreeGrafter"/>
</dbReference>
<dbReference type="CDD" id="cd15844">
    <property type="entry name" value="SNARE_syntaxin5"/>
    <property type="match status" value="1"/>
</dbReference>
<evidence type="ECO:0000256" key="6">
    <source>
        <dbReference type="ARBA" id="ARBA00023054"/>
    </source>
</evidence>
<evidence type="ECO:0000313" key="12">
    <source>
        <dbReference type="Proteomes" id="UP001432322"/>
    </source>
</evidence>
<dbReference type="EMBL" id="BTSY01000001">
    <property type="protein sequence ID" value="GMT10709.1"/>
    <property type="molecule type" value="Genomic_DNA"/>
</dbReference>
<keyword evidence="4 9" id="KW-0812">Transmembrane</keyword>
<dbReference type="SUPFAM" id="SSF47661">
    <property type="entry name" value="t-snare proteins"/>
    <property type="match status" value="1"/>
</dbReference>
<evidence type="ECO:0000256" key="5">
    <source>
        <dbReference type="ARBA" id="ARBA00022989"/>
    </source>
</evidence>
<comment type="similarity">
    <text evidence="2">Belongs to the syntaxin family.</text>
</comment>
<accession>A0AAV5UWJ4</accession>
<dbReference type="GO" id="GO:0005484">
    <property type="term" value="F:SNAP receptor activity"/>
    <property type="evidence" value="ECO:0007669"/>
    <property type="project" value="TreeGrafter"/>
</dbReference>
<comment type="caution">
    <text evidence="11">The sequence shown here is derived from an EMBL/GenBank/DDBJ whole genome shotgun (WGS) entry which is preliminary data.</text>
</comment>
<dbReference type="PANTHER" id="PTHR19957">
    <property type="entry name" value="SYNTAXIN"/>
    <property type="match status" value="1"/>
</dbReference>
<keyword evidence="3" id="KW-0813">Transport</keyword>
<evidence type="ECO:0000256" key="8">
    <source>
        <dbReference type="SAM" id="MobiDB-lite"/>
    </source>
</evidence>
<gene>
    <name evidence="11" type="ORF">PFISCL1PPCAC_2006</name>
</gene>
<dbReference type="InterPro" id="IPR045242">
    <property type="entry name" value="Syntaxin"/>
</dbReference>
<comment type="subcellular location">
    <subcellularLocation>
        <location evidence="1">Membrane</location>
        <topology evidence="1">Single-pass type IV membrane protein</topology>
    </subcellularLocation>
</comment>
<dbReference type="PROSITE" id="PS50192">
    <property type="entry name" value="T_SNARE"/>
    <property type="match status" value="1"/>
</dbReference>
<protein>
    <recommendedName>
        <fullName evidence="10">t-SNARE coiled-coil homology domain-containing protein</fullName>
    </recommendedName>
</protein>
<name>A0AAV5UWJ4_9BILA</name>
<dbReference type="InterPro" id="IPR010989">
    <property type="entry name" value="SNARE"/>
</dbReference>
<dbReference type="GO" id="GO:0006906">
    <property type="term" value="P:vesicle fusion"/>
    <property type="evidence" value="ECO:0007669"/>
    <property type="project" value="TreeGrafter"/>
</dbReference>
<keyword evidence="7 9" id="KW-0472">Membrane</keyword>
<dbReference type="Pfam" id="PF05739">
    <property type="entry name" value="SNARE"/>
    <property type="match status" value="1"/>
</dbReference>
<dbReference type="InterPro" id="IPR021538">
    <property type="entry name" value="Syntaxin-5_N"/>
</dbReference>
<dbReference type="GO" id="GO:0048278">
    <property type="term" value="P:vesicle docking"/>
    <property type="evidence" value="ECO:0007669"/>
    <property type="project" value="TreeGrafter"/>
</dbReference>
<dbReference type="GO" id="GO:0000139">
    <property type="term" value="C:Golgi membrane"/>
    <property type="evidence" value="ECO:0007669"/>
    <property type="project" value="TreeGrafter"/>
</dbReference>
<dbReference type="SMART" id="SM00397">
    <property type="entry name" value="t_SNARE"/>
    <property type="match status" value="1"/>
</dbReference>
<dbReference type="GO" id="GO:0006888">
    <property type="term" value="P:endoplasmic reticulum to Golgi vesicle-mediated transport"/>
    <property type="evidence" value="ECO:0007669"/>
    <property type="project" value="TreeGrafter"/>
</dbReference>
<evidence type="ECO:0000256" key="3">
    <source>
        <dbReference type="ARBA" id="ARBA00022448"/>
    </source>
</evidence>
<feature type="transmembrane region" description="Helical" evidence="9">
    <location>
        <begin position="373"/>
        <end position="393"/>
    </location>
</feature>
<sequence>MTDPLLRPRRRNRETTPLGEYTPNVGISIEQEEEKDHRSAFQRVLSANTSSLWNSAQETFTSIPSSFYPVQQQEEEQPTFTPCAVSILTPVPFTMPCRDRTSEFHATAKSIVSRNSFVPPPNKKETLNQSIQFNQIAKKIGRDLSQTCAKMEKLAELTKRKSVFEDRSEVENISRIIKEDMTALNRQIASLQAISKSGAHSQVQDHTNSVVVGLQSKLANAGKDFQSMLELRTENLREQKTRRDKFSSQADLIPMGLPSSSSSNNVRSRLLDHDEPSNGGAVALDMGHFNAQSQIALHDDSIAYAQSRSNTMETIESSISELGQIFSQLAHLVAEQGESIMRIDSNVEETSLNVDAAHSELVKYFHSISQNRWLMIKVFGVLIVFFIVFVLFLT</sequence>
<keyword evidence="5 9" id="KW-1133">Transmembrane helix</keyword>
<dbReference type="AlphaFoldDB" id="A0AAV5UWJ4"/>
<proteinExistence type="inferred from homology"/>
<dbReference type="GO" id="GO:0000149">
    <property type="term" value="F:SNARE binding"/>
    <property type="evidence" value="ECO:0007669"/>
    <property type="project" value="TreeGrafter"/>
</dbReference>
<dbReference type="PANTHER" id="PTHR19957:SF3">
    <property type="entry name" value="SYNTAXIN-5"/>
    <property type="match status" value="1"/>
</dbReference>
<dbReference type="Pfam" id="PF11416">
    <property type="entry name" value="Syntaxin-5_N"/>
    <property type="match status" value="1"/>
</dbReference>
<keyword evidence="6" id="KW-0175">Coiled coil</keyword>
<evidence type="ECO:0000256" key="1">
    <source>
        <dbReference type="ARBA" id="ARBA00004211"/>
    </source>
</evidence>
<evidence type="ECO:0000256" key="7">
    <source>
        <dbReference type="ARBA" id="ARBA00023136"/>
    </source>
</evidence>
<evidence type="ECO:0000256" key="9">
    <source>
        <dbReference type="SAM" id="Phobius"/>
    </source>
</evidence>
<evidence type="ECO:0000259" key="10">
    <source>
        <dbReference type="PROSITE" id="PS50192"/>
    </source>
</evidence>
<dbReference type="InterPro" id="IPR000727">
    <property type="entry name" value="T_SNARE_dom"/>
</dbReference>
<dbReference type="Gene3D" id="1.20.58.70">
    <property type="match status" value="1"/>
</dbReference>
<dbReference type="GO" id="GO:0031201">
    <property type="term" value="C:SNARE complex"/>
    <property type="evidence" value="ECO:0007669"/>
    <property type="project" value="TreeGrafter"/>
</dbReference>